<accession>A0A1S2LIF1</accession>
<organism evidence="1 2">
    <name type="scientific">Anaerobacillus alkalilacustris</name>
    <dbReference type="NCBI Taxonomy" id="393763"/>
    <lineage>
        <taxon>Bacteria</taxon>
        <taxon>Bacillati</taxon>
        <taxon>Bacillota</taxon>
        <taxon>Bacilli</taxon>
        <taxon>Bacillales</taxon>
        <taxon>Bacillaceae</taxon>
        <taxon>Anaerobacillus</taxon>
    </lineage>
</organism>
<protein>
    <recommendedName>
        <fullName evidence="3">Bacterial Pleckstrin homology domain-containing protein</fullName>
    </recommendedName>
</protein>
<reference evidence="1 2" key="1">
    <citation type="submission" date="2016-10" db="EMBL/GenBank/DDBJ databases">
        <title>Draft genome sequences of four alkaliphilic bacteria belonging to the Anaerobacillus genus.</title>
        <authorList>
            <person name="Bassil N.M."/>
            <person name="Lloyd J.R."/>
        </authorList>
    </citation>
    <scope>NUCLEOTIDE SEQUENCE [LARGE SCALE GENOMIC DNA]</scope>
    <source>
        <strain evidence="1 2">DSM 18345</strain>
    </source>
</reference>
<gene>
    <name evidence="1" type="ORF">BKP37_14620</name>
</gene>
<proteinExistence type="predicted"/>
<keyword evidence="2" id="KW-1185">Reference proteome</keyword>
<dbReference type="AlphaFoldDB" id="A0A1S2LIF1"/>
<dbReference type="EMBL" id="MLQR01000034">
    <property type="protein sequence ID" value="OIJ12010.1"/>
    <property type="molecule type" value="Genomic_DNA"/>
</dbReference>
<dbReference type="Proteomes" id="UP000179524">
    <property type="component" value="Unassembled WGS sequence"/>
</dbReference>
<sequence length="95" mass="11421">MSLILKQPYVKVFREINGIEQKYIENVYYLYLYETKIVSPYKTYKLKDVFDVSYRKTSSNKYGTLYLHTNEGVFPFQVHSSPELFIQSVKQLQQY</sequence>
<evidence type="ECO:0000313" key="1">
    <source>
        <dbReference type="EMBL" id="OIJ12010.1"/>
    </source>
</evidence>
<evidence type="ECO:0008006" key="3">
    <source>
        <dbReference type="Google" id="ProtNLM"/>
    </source>
</evidence>
<dbReference type="OrthoDB" id="2691759at2"/>
<dbReference type="RefSeq" id="WP_071310355.1">
    <property type="nucleotide sequence ID" value="NZ_MLQR01000034.1"/>
</dbReference>
<comment type="caution">
    <text evidence="1">The sequence shown here is derived from an EMBL/GenBank/DDBJ whole genome shotgun (WGS) entry which is preliminary data.</text>
</comment>
<name>A0A1S2LIF1_9BACI</name>
<evidence type="ECO:0000313" key="2">
    <source>
        <dbReference type="Proteomes" id="UP000179524"/>
    </source>
</evidence>